<feature type="region of interest" description="Disordered" evidence="14">
    <location>
        <begin position="342"/>
        <end position="406"/>
    </location>
</feature>
<dbReference type="SUPFAM" id="SSF57903">
    <property type="entry name" value="FYVE/PHD zinc finger"/>
    <property type="match status" value="1"/>
</dbReference>
<evidence type="ECO:0000256" key="5">
    <source>
        <dbReference type="ARBA" id="ARBA00022833"/>
    </source>
</evidence>
<dbReference type="GO" id="GO:0016239">
    <property type="term" value="P:positive regulation of macroautophagy"/>
    <property type="evidence" value="ECO:0007669"/>
    <property type="project" value="InterPro"/>
</dbReference>
<feature type="domain" description="RUN" evidence="16">
    <location>
        <begin position="129"/>
        <end position="262"/>
    </location>
</feature>
<evidence type="ECO:0000259" key="16">
    <source>
        <dbReference type="PROSITE" id="PS50826"/>
    </source>
</evidence>
<evidence type="ECO:0000256" key="8">
    <source>
        <dbReference type="ARBA" id="ARBA00023228"/>
    </source>
</evidence>
<evidence type="ECO:0000256" key="13">
    <source>
        <dbReference type="SAM" id="Coils"/>
    </source>
</evidence>
<dbReference type="Gene3D" id="3.30.40.10">
    <property type="entry name" value="Zinc/RING finger domain, C3HC4 (zinc finger)"/>
    <property type="match status" value="1"/>
</dbReference>
<organism evidence="17 18">
    <name type="scientific">Gulo gulo</name>
    <name type="common">Wolverine</name>
    <name type="synonym">Gluton</name>
    <dbReference type="NCBI Taxonomy" id="48420"/>
    <lineage>
        <taxon>Eukaryota</taxon>
        <taxon>Metazoa</taxon>
        <taxon>Chordata</taxon>
        <taxon>Craniata</taxon>
        <taxon>Vertebrata</taxon>
        <taxon>Euteleostomi</taxon>
        <taxon>Mammalia</taxon>
        <taxon>Eutheria</taxon>
        <taxon>Laurasiatheria</taxon>
        <taxon>Carnivora</taxon>
        <taxon>Caniformia</taxon>
        <taxon>Musteloidea</taxon>
        <taxon>Mustelidae</taxon>
        <taxon>Guloninae</taxon>
        <taxon>Gulo</taxon>
    </lineage>
</organism>
<dbReference type="Proteomes" id="UP000269945">
    <property type="component" value="Unassembled WGS sequence"/>
</dbReference>
<accession>A0A9X9LK05</accession>
<keyword evidence="4 12" id="KW-0863">Zinc-finger</keyword>
<dbReference type="GO" id="GO:0008270">
    <property type="term" value="F:zinc ion binding"/>
    <property type="evidence" value="ECO:0007669"/>
    <property type="project" value="UniProtKB-KW"/>
</dbReference>
<keyword evidence="3" id="KW-0479">Metal-binding</keyword>
<protein>
    <recommendedName>
        <fullName evidence="11">RUN and FYVE domain-containing protein 4</fullName>
    </recommendedName>
</protein>
<dbReference type="FunFam" id="1.20.58.900:FF:000015">
    <property type="entry name" value="RUN and FYVE domain containing 4"/>
    <property type="match status" value="1"/>
</dbReference>
<dbReference type="Gene3D" id="1.20.58.900">
    <property type="match status" value="1"/>
</dbReference>
<evidence type="ECO:0000259" key="15">
    <source>
        <dbReference type="PROSITE" id="PS50178"/>
    </source>
</evidence>
<evidence type="ECO:0000256" key="4">
    <source>
        <dbReference type="ARBA" id="ARBA00022771"/>
    </source>
</evidence>
<dbReference type="EMBL" id="CYRY02005458">
    <property type="protein sequence ID" value="VCW69886.1"/>
    <property type="molecule type" value="Genomic_DNA"/>
</dbReference>
<feature type="compositionally biased region" description="Basic and acidic residues" evidence="14">
    <location>
        <begin position="470"/>
        <end position="482"/>
    </location>
</feature>
<evidence type="ECO:0000256" key="10">
    <source>
        <dbReference type="ARBA" id="ARBA00059075"/>
    </source>
</evidence>
<feature type="domain" description="FYVE-type" evidence="15">
    <location>
        <begin position="610"/>
        <end position="656"/>
    </location>
</feature>
<dbReference type="Pfam" id="PF25366">
    <property type="entry name" value="RUFY4"/>
    <property type="match status" value="1"/>
</dbReference>
<evidence type="ECO:0000256" key="1">
    <source>
        <dbReference type="ARBA" id="ARBA00004371"/>
    </source>
</evidence>
<feature type="region of interest" description="Disordered" evidence="14">
    <location>
        <begin position="470"/>
        <end position="491"/>
    </location>
</feature>
<dbReference type="InterPro" id="IPR004012">
    <property type="entry name" value="Run_dom"/>
</dbReference>
<feature type="region of interest" description="Disordered" evidence="14">
    <location>
        <begin position="30"/>
        <end position="50"/>
    </location>
</feature>
<dbReference type="InterPro" id="IPR017455">
    <property type="entry name" value="Znf_FYVE-rel"/>
</dbReference>
<keyword evidence="18" id="KW-1185">Reference proteome</keyword>
<gene>
    <name evidence="17" type="ORF">BN2614_LOCUS5</name>
</gene>
<evidence type="ECO:0000313" key="17">
    <source>
        <dbReference type="EMBL" id="VCW69886.1"/>
    </source>
</evidence>
<dbReference type="InterPro" id="IPR013083">
    <property type="entry name" value="Znf_RING/FYVE/PHD"/>
</dbReference>
<evidence type="ECO:0000256" key="7">
    <source>
        <dbReference type="ARBA" id="ARBA00023054"/>
    </source>
</evidence>
<evidence type="ECO:0000313" key="18">
    <source>
        <dbReference type="Proteomes" id="UP000269945"/>
    </source>
</evidence>
<dbReference type="GO" id="GO:0051050">
    <property type="term" value="P:positive regulation of transport"/>
    <property type="evidence" value="ECO:0007669"/>
    <property type="project" value="UniProtKB-ARBA"/>
</dbReference>
<evidence type="ECO:0000256" key="14">
    <source>
        <dbReference type="SAM" id="MobiDB-lite"/>
    </source>
</evidence>
<comment type="caution">
    <text evidence="17">The sequence shown here is derived from an EMBL/GenBank/DDBJ whole genome shotgun (WGS) entry which is preliminary data.</text>
</comment>
<dbReference type="InterPro" id="IPR042939">
    <property type="entry name" value="RUFY4"/>
</dbReference>
<evidence type="ECO:0000256" key="11">
    <source>
        <dbReference type="ARBA" id="ARBA00069100"/>
    </source>
</evidence>
<evidence type="ECO:0000256" key="9">
    <source>
        <dbReference type="ARBA" id="ARBA00023329"/>
    </source>
</evidence>
<dbReference type="GO" id="GO:0000045">
    <property type="term" value="P:autophagosome assembly"/>
    <property type="evidence" value="ECO:0007669"/>
    <property type="project" value="TreeGrafter"/>
</dbReference>
<dbReference type="PANTHER" id="PTHR47732">
    <property type="entry name" value="RUN AND FYVE DOMAIN-CONTAINING PROTEIN 4"/>
    <property type="match status" value="1"/>
</dbReference>
<dbReference type="GO" id="GO:0071353">
    <property type="term" value="P:cellular response to interleukin-4"/>
    <property type="evidence" value="ECO:0007669"/>
    <property type="project" value="UniProtKB-ARBA"/>
</dbReference>
<proteinExistence type="predicted"/>
<feature type="compositionally biased region" description="Basic residues" evidence="14">
    <location>
        <begin position="278"/>
        <end position="289"/>
    </location>
</feature>
<comment type="subcellular location">
    <subcellularLocation>
        <location evidence="2">Cytoplasmic vesicle</location>
        <location evidence="2">Autophagosome</location>
    </subcellularLocation>
    <subcellularLocation>
        <location evidence="1">Lysosome</location>
    </subcellularLocation>
</comment>
<dbReference type="SUPFAM" id="SSF140741">
    <property type="entry name" value="RUN domain-like"/>
    <property type="match status" value="1"/>
</dbReference>
<dbReference type="PROSITE" id="PS50826">
    <property type="entry name" value="RUN"/>
    <property type="match status" value="1"/>
</dbReference>
<dbReference type="GO" id="GO:0005776">
    <property type="term" value="C:autophagosome"/>
    <property type="evidence" value="ECO:0007669"/>
    <property type="project" value="UniProtKB-SubCell"/>
</dbReference>
<dbReference type="GO" id="GO:0005764">
    <property type="term" value="C:lysosome"/>
    <property type="evidence" value="ECO:0007669"/>
    <property type="project" value="UniProtKB-SubCell"/>
</dbReference>
<dbReference type="GO" id="GO:0031410">
    <property type="term" value="C:cytoplasmic vesicle"/>
    <property type="evidence" value="ECO:0007669"/>
    <property type="project" value="UniProtKB-KW"/>
</dbReference>
<dbReference type="AlphaFoldDB" id="A0A9X9LK05"/>
<sequence>DPASTPSSPTHQVLCSSCSEQGFPLQSAGLGLSHFPRRPSGKGGAGPTVTRDRFSLQCPLSRPSQAVILPLDKEPSGKGLLSGLTSQNHEESHHSEILMAEEGAILTRNLKAAVSAILQGYGGPQRPVTDASAELHTLCGCLELLLQFDQKEQKSFLRPRKDYWDFLCATLWQQRGSTEPARFILAQDKSKTPLAKGRAFIRFCLAQGQLAESLQLCLLNPEVTRDWYGPRSPLVRPELREDLLDSLYTLNGVVFDLDLQWPNLDEAWPMFSESCHSSPRRTQGRRPKKTKDSPKQIPAIYGDPTGAQPEEPHTSQAGLQAAPREDGLAGLPGAWQHKHLLPFVKKKREDPKSLGPPRSTWESEGKELQPAQEKGAPRTGVCLENSTLSSQGQGEGTNRAPKEVIGTEAEGRGVLPGAEGTQKGGTQWGHVHRLLASSPTGTIEDTMSGSWQEWEASSIPGMPGVLRDVGTKENSTPERQQEEGGVTSVTRRKEPAEVALQDVVKSLRHELRKTKEQARHQEQLLKEQEGELKTLQEQFSRYQEERAQLQTELEQKQQEAERRNAMYEEELGGQRDLVRAMKMRVLELIQEKDDLWQKAQHLSSTPPGCCVDCSKIFGRLSRRYPCRLCGGLVCHACSVDYKKRERRCPPCSEKGEAQSS</sequence>
<dbReference type="PROSITE" id="PS50178">
    <property type="entry name" value="ZF_FYVE"/>
    <property type="match status" value="1"/>
</dbReference>
<name>A0A9X9LK05_GULGU</name>
<comment type="function">
    <text evidence="10">ARL8 effector that promotes the coupling of endolysosomes to dynein-dynactin for retrograde transport along microtubules. Acts by binding both GTP-bound ARL8 and dynein-dynactin. In nonneuronal cells, promotes concentration of endolysosomes in the juxtanuclear area. In hippocampal neurons, drives retrograde transport of endolysosomes from the axon to the soma. Positive regulator of macroautophagy in dendritic cells. Increases autophagic flux, probably by stimulating both autophagosome formation and facilitating tethering with lysosomes. Binds to phosphatidylinositol 3-phosphate (PtdIns3P) through its FYVE-type zinc finger. Positive regulator of osteosclast bone-resorbing activity, possibly by promoting late endosome-lysosome fusion by acting as an adapter protein between RAB7A on late endosomes and LAMP2 on primary lysosomes.</text>
</comment>
<dbReference type="InterPro" id="IPR037213">
    <property type="entry name" value="Run_dom_sf"/>
</dbReference>
<evidence type="ECO:0000256" key="12">
    <source>
        <dbReference type="PROSITE-ProRule" id="PRU00091"/>
    </source>
</evidence>
<dbReference type="CDD" id="cd15745">
    <property type="entry name" value="FYVE_RUFY4"/>
    <property type="match status" value="1"/>
</dbReference>
<keyword evidence="7 13" id="KW-0175">Coiled coil</keyword>
<keyword evidence="9" id="KW-0968">Cytoplasmic vesicle</keyword>
<keyword evidence="6" id="KW-0072">Autophagy</keyword>
<keyword evidence="8" id="KW-0458">Lysosome</keyword>
<feature type="region of interest" description="Disordered" evidence="14">
    <location>
        <begin position="272"/>
        <end position="320"/>
    </location>
</feature>
<feature type="non-terminal residue" evidence="17">
    <location>
        <position position="1"/>
    </location>
</feature>
<evidence type="ECO:0000256" key="6">
    <source>
        <dbReference type="ARBA" id="ARBA00023006"/>
    </source>
</evidence>
<reference evidence="17 18" key="1">
    <citation type="submission" date="2018-10" db="EMBL/GenBank/DDBJ databases">
        <authorList>
            <person name="Ekblom R."/>
            <person name="Jareborg N."/>
        </authorList>
    </citation>
    <scope>NUCLEOTIDE SEQUENCE [LARGE SCALE GENOMIC DNA]</scope>
    <source>
        <tissue evidence="17">Muscle</tissue>
    </source>
</reference>
<keyword evidence="5" id="KW-0862">Zinc</keyword>
<dbReference type="InterPro" id="IPR011011">
    <property type="entry name" value="Znf_FYVE_PHD"/>
</dbReference>
<dbReference type="Pfam" id="PF02759">
    <property type="entry name" value="RUN"/>
    <property type="match status" value="1"/>
</dbReference>
<dbReference type="GO" id="GO:0032266">
    <property type="term" value="F:phosphatidylinositol-3-phosphate binding"/>
    <property type="evidence" value="ECO:0007669"/>
    <property type="project" value="TreeGrafter"/>
</dbReference>
<evidence type="ECO:0000256" key="2">
    <source>
        <dbReference type="ARBA" id="ARBA00004419"/>
    </source>
</evidence>
<evidence type="ECO:0000256" key="3">
    <source>
        <dbReference type="ARBA" id="ARBA00022723"/>
    </source>
</evidence>
<feature type="coiled-coil region" evidence="13">
    <location>
        <begin position="497"/>
        <end position="570"/>
    </location>
</feature>
<dbReference type="InterPro" id="IPR059036">
    <property type="entry name" value="RUFY4_dom"/>
</dbReference>
<dbReference type="PANTHER" id="PTHR47732:SF1">
    <property type="entry name" value="RUN AND FYVE DOMAIN-CONTAINING PROTEIN 4"/>
    <property type="match status" value="1"/>
</dbReference>